<reference evidence="2" key="1">
    <citation type="submission" date="2020-02" db="EMBL/GenBank/DDBJ databases">
        <title>Genomic and physiological characterization of two novel Nitrospinaceae genera.</title>
        <authorList>
            <person name="Mueller A.J."/>
            <person name="Jung M.-Y."/>
            <person name="Strachan C.R."/>
            <person name="Herbold C.W."/>
            <person name="Kirkegaard R.H."/>
            <person name="Daims H."/>
        </authorList>
    </citation>
    <scope>NUCLEOTIDE SEQUENCE [LARGE SCALE GENOMIC DNA]</scope>
</reference>
<dbReference type="SUPFAM" id="SSF141571">
    <property type="entry name" value="Pentapeptide repeat-like"/>
    <property type="match status" value="1"/>
</dbReference>
<evidence type="ECO:0000313" key="1">
    <source>
        <dbReference type="EMBL" id="QPJ64625.1"/>
    </source>
</evidence>
<dbReference type="Pfam" id="PF00805">
    <property type="entry name" value="Pentapeptide"/>
    <property type="match status" value="1"/>
</dbReference>
<dbReference type="KEGG" id="nva:G3M78_04150"/>
<dbReference type="EMBL" id="CP048620">
    <property type="protein sequence ID" value="QPJ64625.1"/>
    <property type="molecule type" value="Genomic_DNA"/>
</dbReference>
<dbReference type="AlphaFoldDB" id="A0A7T0G2R8"/>
<sequence>MKKLSAEFKFLKRHEPQLHALLVLAANYPKDDPQASLIRLRQFGELLARVWIQKLHVFSENTEPYIDLLDRVREQGKLEPEVYAGLNTLRLEGNKALHFFIGDKESAQSNLKLAKKLARAFDARFGKDGDRLESPFKPEQLAASTAPNEIAEEARAVDKDFSGRNLTSFDFSGKDLRGYDFTGACLFRAKFRNCNLKNVSFRGADLRHADFSDAKNLQSYQLDNAMRDQIKLPDRVQRALDSQKFI</sequence>
<name>A0A7T0G2R8_9BACT</name>
<gene>
    <name evidence="1" type="ORF">G3M78_04150</name>
</gene>
<dbReference type="Proteomes" id="UP000594464">
    <property type="component" value="Chromosome"/>
</dbReference>
<proteinExistence type="predicted"/>
<dbReference type="PANTHER" id="PTHR14136">
    <property type="entry name" value="BTB_POZ DOMAIN-CONTAINING PROTEIN KCTD9"/>
    <property type="match status" value="1"/>
</dbReference>
<dbReference type="InterPro" id="IPR001646">
    <property type="entry name" value="5peptide_repeat"/>
</dbReference>
<evidence type="ECO:0008006" key="3">
    <source>
        <dbReference type="Google" id="ProtNLM"/>
    </source>
</evidence>
<evidence type="ECO:0000313" key="2">
    <source>
        <dbReference type="Proteomes" id="UP000594464"/>
    </source>
</evidence>
<dbReference type="Gene3D" id="2.160.20.80">
    <property type="entry name" value="E3 ubiquitin-protein ligase SopA"/>
    <property type="match status" value="1"/>
</dbReference>
<organism evidence="1 2">
    <name type="scientific">Candidatus Nitrohelix vancouverensis</name>
    <dbReference type="NCBI Taxonomy" id="2705534"/>
    <lineage>
        <taxon>Bacteria</taxon>
        <taxon>Pseudomonadati</taxon>
        <taxon>Nitrospinota/Tectimicrobiota group</taxon>
        <taxon>Nitrospinota</taxon>
        <taxon>Nitrospinia</taxon>
        <taxon>Nitrospinales</taxon>
        <taxon>Nitrospinaceae</taxon>
        <taxon>Candidatus Nitrohelix</taxon>
    </lineage>
</organism>
<accession>A0A7T0G2R8</accession>
<dbReference type="PANTHER" id="PTHR14136:SF17">
    <property type="entry name" value="BTB_POZ DOMAIN-CONTAINING PROTEIN KCTD9"/>
    <property type="match status" value="1"/>
</dbReference>
<protein>
    <recommendedName>
        <fullName evidence="3">Pentapeptide repeat-containing protein</fullName>
    </recommendedName>
</protein>
<dbReference type="InterPro" id="IPR051082">
    <property type="entry name" value="Pentapeptide-BTB/POZ_domain"/>
</dbReference>